<accession>A0A8J2YLU1</accession>
<protein>
    <submittedName>
        <fullName evidence="6">Aldehyde dehydrogenase</fullName>
    </submittedName>
</protein>
<evidence type="ECO:0000256" key="2">
    <source>
        <dbReference type="ARBA" id="ARBA00023002"/>
    </source>
</evidence>
<dbReference type="Proteomes" id="UP000602745">
    <property type="component" value="Unassembled WGS sequence"/>
</dbReference>
<dbReference type="RefSeq" id="WP_188410722.1">
    <property type="nucleotide sequence ID" value="NZ_BMCP01000005.1"/>
</dbReference>
<keyword evidence="7" id="KW-1185">Reference proteome</keyword>
<feature type="active site" evidence="3">
    <location>
        <position position="250"/>
    </location>
</feature>
<evidence type="ECO:0000313" key="6">
    <source>
        <dbReference type="EMBL" id="GGE51680.1"/>
    </source>
</evidence>
<comment type="caution">
    <text evidence="6">The sequence shown here is derived from an EMBL/GenBank/DDBJ whole genome shotgun (WGS) entry which is preliminary data.</text>
</comment>
<evidence type="ECO:0000256" key="4">
    <source>
        <dbReference type="RuleBase" id="RU003345"/>
    </source>
</evidence>
<dbReference type="EMBL" id="BMCP01000005">
    <property type="protein sequence ID" value="GGE51680.1"/>
    <property type="molecule type" value="Genomic_DNA"/>
</dbReference>
<name>A0A8J2YLU1_9RHOB</name>
<dbReference type="InterPro" id="IPR016160">
    <property type="entry name" value="Ald_DH_CS_CYS"/>
</dbReference>
<dbReference type="FunFam" id="3.40.309.10:FF:000012">
    <property type="entry name" value="Betaine aldehyde dehydrogenase"/>
    <property type="match status" value="1"/>
</dbReference>
<gene>
    <name evidence="6" type="ORF">GCM10007276_30890</name>
</gene>
<dbReference type="InterPro" id="IPR029510">
    <property type="entry name" value="Ald_DH_CS_GLU"/>
</dbReference>
<proteinExistence type="inferred from homology"/>
<evidence type="ECO:0000313" key="7">
    <source>
        <dbReference type="Proteomes" id="UP000602745"/>
    </source>
</evidence>
<keyword evidence="2 4" id="KW-0560">Oxidoreductase</keyword>
<dbReference type="FunFam" id="3.40.605.10:FF:000007">
    <property type="entry name" value="NAD/NADP-dependent betaine aldehyde dehydrogenase"/>
    <property type="match status" value="1"/>
</dbReference>
<dbReference type="InterPro" id="IPR016162">
    <property type="entry name" value="Ald_DH_N"/>
</dbReference>
<reference evidence="6" key="2">
    <citation type="submission" date="2020-09" db="EMBL/GenBank/DDBJ databases">
        <authorList>
            <person name="Sun Q."/>
            <person name="Sedlacek I."/>
        </authorList>
    </citation>
    <scope>NUCLEOTIDE SEQUENCE</scope>
    <source>
        <strain evidence="6">CCM 7684</strain>
    </source>
</reference>
<comment type="similarity">
    <text evidence="1 4">Belongs to the aldehyde dehydrogenase family.</text>
</comment>
<dbReference type="Gene3D" id="3.40.605.10">
    <property type="entry name" value="Aldehyde Dehydrogenase, Chain A, domain 1"/>
    <property type="match status" value="1"/>
</dbReference>
<sequence length="493" mass="52762">MKNYQLFIGGDYVDPVGGEWFDTIDPYRGEAWARIPKATQGDVDRAVAAANEAMWNGPWSTMTASARGKAMRRLGDLVAENAERLAEVEVRDNGKLMAEMLAQVRYHSEWWWYFGGLVDKLEGGLVPIDKPDMFAYTTHDPVGVVAALTAWNSPLLFVAWKCAAALAAGCAVIVKPSEFASASTLEFAALTREAGIPDGMFNVITGFGGETGAALVTHPGVAKITFTGSDATGARVYEAAAASLKRVSLELGGKSPNIIFEDADIDAAVSGAISGIFAASGQTCIAGSRLLVQNSVKDEVVARLIEIGRTAKIGDPVQPDTNIGPITTPAQYRKVLDYIEIANAEGARCVLGGKPASGQDARGGQFVEPTIFVDVNNEMRIAREEVFGPVLSVIGFDTEEEAVRIANDTIYGLAAGVWTQDLRRALRLPKLLRVGMVWVNTYRAVSYMMPFGGMKQSGLGRESGIAAVSQFLETKSVWISTAKGAPANPFILR</sequence>
<dbReference type="InterPro" id="IPR015590">
    <property type="entry name" value="Aldehyde_DH_dom"/>
</dbReference>
<dbReference type="InterPro" id="IPR016163">
    <property type="entry name" value="Ald_DH_C"/>
</dbReference>
<evidence type="ECO:0000259" key="5">
    <source>
        <dbReference type="Pfam" id="PF00171"/>
    </source>
</evidence>
<dbReference type="PROSITE" id="PS00070">
    <property type="entry name" value="ALDEHYDE_DEHYDR_CYS"/>
    <property type="match status" value="1"/>
</dbReference>
<evidence type="ECO:0000256" key="1">
    <source>
        <dbReference type="ARBA" id="ARBA00009986"/>
    </source>
</evidence>
<evidence type="ECO:0000256" key="3">
    <source>
        <dbReference type="PROSITE-ProRule" id="PRU10007"/>
    </source>
</evidence>
<dbReference type="Pfam" id="PF00171">
    <property type="entry name" value="Aldedh"/>
    <property type="match status" value="1"/>
</dbReference>
<dbReference type="PROSITE" id="PS00687">
    <property type="entry name" value="ALDEHYDE_DEHYDR_GLU"/>
    <property type="match status" value="1"/>
</dbReference>
<dbReference type="Gene3D" id="3.40.309.10">
    <property type="entry name" value="Aldehyde Dehydrogenase, Chain A, domain 2"/>
    <property type="match status" value="1"/>
</dbReference>
<feature type="domain" description="Aldehyde dehydrogenase" evidence="5">
    <location>
        <begin position="16"/>
        <end position="477"/>
    </location>
</feature>
<dbReference type="SUPFAM" id="SSF53720">
    <property type="entry name" value="ALDH-like"/>
    <property type="match status" value="1"/>
</dbReference>
<dbReference type="CDD" id="cd07114">
    <property type="entry name" value="ALDH_DhaS"/>
    <property type="match status" value="1"/>
</dbReference>
<dbReference type="InterPro" id="IPR016161">
    <property type="entry name" value="Ald_DH/histidinol_DH"/>
</dbReference>
<dbReference type="PANTHER" id="PTHR11699">
    <property type="entry name" value="ALDEHYDE DEHYDROGENASE-RELATED"/>
    <property type="match status" value="1"/>
</dbReference>
<organism evidence="6 7">
    <name type="scientific">Agaricicola taiwanensis</name>
    <dbReference type="NCBI Taxonomy" id="591372"/>
    <lineage>
        <taxon>Bacteria</taxon>
        <taxon>Pseudomonadati</taxon>
        <taxon>Pseudomonadota</taxon>
        <taxon>Alphaproteobacteria</taxon>
        <taxon>Rhodobacterales</taxon>
        <taxon>Paracoccaceae</taxon>
        <taxon>Agaricicola</taxon>
    </lineage>
</organism>
<dbReference type="GO" id="GO:0016620">
    <property type="term" value="F:oxidoreductase activity, acting on the aldehyde or oxo group of donors, NAD or NADP as acceptor"/>
    <property type="evidence" value="ECO:0007669"/>
    <property type="project" value="InterPro"/>
</dbReference>
<dbReference type="AlphaFoldDB" id="A0A8J2YLU1"/>
<reference evidence="6" key="1">
    <citation type="journal article" date="2014" name="Int. J. Syst. Evol. Microbiol.">
        <title>Complete genome sequence of Corynebacterium casei LMG S-19264T (=DSM 44701T), isolated from a smear-ripened cheese.</title>
        <authorList>
            <consortium name="US DOE Joint Genome Institute (JGI-PGF)"/>
            <person name="Walter F."/>
            <person name="Albersmeier A."/>
            <person name="Kalinowski J."/>
            <person name="Ruckert C."/>
        </authorList>
    </citation>
    <scope>NUCLEOTIDE SEQUENCE</scope>
    <source>
        <strain evidence="6">CCM 7684</strain>
    </source>
</reference>